<dbReference type="NCBIfam" id="TIGR00488">
    <property type="entry name" value="bis(5'-nucleosyl)-tetraphosphatase (symmetrical) YqeK"/>
    <property type="match status" value="1"/>
</dbReference>
<evidence type="ECO:0000256" key="2">
    <source>
        <dbReference type="ARBA" id="ARBA00022723"/>
    </source>
</evidence>
<sequence>MKNNTLEPIVPYDWDELEKRVAARMTAKRFAHCQRTSVEAVKLAEQYGGDIQRAKIGGLVHDYAKQIPDADFIQAIHDHHLPAALLDYGNAIWHGIVGIYFIEDELAIHDPAILQAVEEHTTGAPEMPLLAQIVYMADFIEPGRHFPGVDDARAVTAKSLQAGVLFQLSHELKYLVEKQEPIYPLTFTSYNAWVRRIGHPADN</sequence>
<protein>
    <recommendedName>
        <fullName evidence="1">bis(5'-nucleosyl)-tetraphosphatase (symmetrical)</fullName>
        <ecNumber evidence="1">3.6.1.41</ecNumber>
    </recommendedName>
</protein>
<evidence type="ECO:0000313" key="11">
    <source>
        <dbReference type="Proteomes" id="UP001330016"/>
    </source>
</evidence>
<dbReference type="InterPro" id="IPR051094">
    <property type="entry name" value="Diverse_Catalytic_Enzymes"/>
</dbReference>
<organism evidence="9 10">
    <name type="scientific">Schleiferilactobacillus harbinensis</name>
    <dbReference type="NCBI Taxonomy" id="304207"/>
    <lineage>
        <taxon>Bacteria</taxon>
        <taxon>Bacillati</taxon>
        <taxon>Bacillota</taxon>
        <taxon>Bacilli</taxon>
        <taxon>Lactobacillales</taxon>
        <taxon>Lactobacillaceae</taxon>
        <taxon>Schleiferilactobacillus</taxon>
    </lineage>
</organism>
<dbReference type="PANTHER" id="PTHR35795">
    <property type="entry name" value="SLR1885 PROTEIN"/>
    <property type="match status" value="1"/>
</dbReference>
<dbReference type="RefSeq" id="WP_035440278.1">
    <property type="nucleotide sequence ID" value="NZ_CP045143.1"/>
</dbReference>
<evidence type="ECO:0000259" key="7">
    <source>
        <dbReference type="Pfam" id="PF01966"/>
    </source>
</evidence>
<evidence type="ECO:0000256" key="6">
    <source>
        <dbReference type="ARBA" id="ARBA00049417"/>
    </source>
</evidence>
<keyword evidence="4 8" id="KW-0378">Hydrolase</keyword>
<accession>A0A5P8Q6N8</accession>
<dbReference type="Proteomes" id="UP000326779">
    <property type="component" value="Chromosome"/>
</dbReference>
<proteinExistence type="predicted"/>
<name>A0A5P8Q6N8_9LACO</name>
<dbReference type="GO" id="GO:0008803">
    <property type="term" value="F:bis(5'-nucleosyl)-tetraphosphatase (symmetrical) activity"/>
    <property type="evidence" value="ECO:0007669"/>
    <property type="project" value="UniProtKB-EC"/>
</dbReference>
<dbReference type="SUPFAM" id="SSF109604">
    <property type="entry name" value="HD-domain/PDEase-like"/>
    <property type="match status" value="1"/>
</dbReference>
<dbReference type="InterPro" id="IPR005249">
    <property type="entry name" value="YqeK"/>
</dbReference>
<dbReference type="EMBL" id="JAQSGK010000013">
    <property type="protein sequence ID" value="MEE6715444.1"/>
    <property type="molecule type" value="Genomic_DNA"/>
</dbReference>
<dbReference type="InterPro" id="IPR006674">
    <property type="entry name" value="HD_domain"/>
</dbReference>
<evidence type="ECO:0000256" key="1">
    <source>
        <dbReference type="ARBA" id="ARBA00012506"/>
    </source>
</evidence>
<dbReference type="Gene3D" id="1.10.3210.10">
    <property type="entry name" value="Hypothetical protein af1432"/>
    <property type="match status" value="1"/>
</dbReference>
<dbReference type="InterPro" id="IPR003607">
    <property type="entry name" value="HD/PDEase_dom"/>
</dbReference>
<keyword evidence="2" id="KW-0479">Metal-binding</keyword>
<gene>
    <name evidence="8" type="primary">yqeK</name>
    <name evidence="9" type="ORF">D1010_11025</name>
    <name evidence="8" type="ORF">PS435_06190</name>
</gene>
<dbReference type="Pfam" id="PF01966">
    <property type="entry name" value="HD"/>
    <property type="match status" value="1"/>
</dbReference>
<keyword evidence="3" id="KW-0547">Nucleotide-binding</keyword>
<dbReference type="EC" id="3.6.1.41" evidence="1"/>
<reference evidence="8 11" key="2">
    <citation type="submission" date="2023-02" db="EMBL/GenBank/DDBJ databases">
        <title>The predominant lactic acid bacteria and yeasts involved in the spontaneous fermentation of millet during the production of the traditional porridge Hausa koko in Ghana.</title>
        <authorList>
            <person name="Atter A."/>
            <person name="Diaz M."/>
        </authorList>
    </citation>
    <scope>NUCLEOTIDE SEQUENCE [LARGE SCALE GENOMIC DNA]</scope>
    <source>
        <strain evidence="8 11">FI11640</strain>
    </source>
</reference>
<feature type="domain" description="HD" evidence="7">
    <location>
        <begin position="29"/>
        <end position="139"/>
    </location>
</feature>
<evidence type="ECO:0000313" key="9">
    <source>
        <dbReference type="EMBL" id="QFR23888.1"/>
    </source>
</evidence>
<dbReference type="KEGG" id="lhb:D1010_11025"/>
<evidence type="ECO:0000313" key="8">
    <source>
        <dbReference type="EMBL" id="MEE6715444.1"/>
    </source>
</evidence>
<dbReference type="AlphaFoldDB" id="A0A5P8Q6N8"/>
<evidence type="ECO:0000256" key="3">
    <source>
        <dbReference type="ARBA" id="ARBA00022741"/>
    </source>
</evidence>
<dbReference type="GO" id="GO:0046872">
    <property type="term" value="F:metal ion binding"/>
    <property type="evidence" value="ECO:0007669"/>
    <property type="project" value="UniProtKB-KW"/>
</dbReference>
<dbReference type="EMBL" id="CP045143">
    <property type="protein sequence ID" value="QFR23888.1"/>
    <property type="molecule type" value="Genomic_DNA"/>
</dbReference>
<dbReference type="GO" id="GO:0000166">
    <property type="term" value="F:nucleotide binding"/>
    <property type="evidence" value="ECO:0007669"/>
    <property type="project" value="UniProtKB-KW"/>
</dbReference>
<dbReference type="Proteomes" id="UP001330016">
    <property type="component" value="Unassembled WGS sequence"/>
</dbReference>
<keyword evidence="5" id="KW-0408">Iron</keyword>
<evidence type="ECO:0000256" key="5">
    <source>
        <dbReference type="ARBA" id="ARBA00023004"/>
    </source>
</evidence>
<comment type="catalytic activity">
    <reaction evidence="6">
        <text>P(1),P(4)-bis(5'-adenosyl) tetraphosphate + H2O = 2 ADP + 2 H(+)</text>
        <dbReference type="Rhea" id="RHEA:24252"/>
        <dbReference type="ChEBI" id="CHEBI:15377"/>
        <dbReference type="ChEBI" id="CHEBI:15378"/>
        <dbReference type="ChEBI" id="CHEBI:58141"/>
        <dbReference type="ChEBI" id="CHEBI:456216"/>
        <dbReference type="EC" id="3.6.1.41"/>
    </reaction>
</comment>
<reference evidence="9 10" key="1">
    <citation type="submission" date="2019-10" db="EMBL/GenBank/DDBJ databases">
        <title>The completed genome of Lactobacillus harbinensis M1.</title>
        <authorList>
            <person name="Zheng Y."/>
        </authorList>
    </citation>
    <scope>NUCLEOTIDE SEQUENCE [LARGE SCALE GENOMIC DNA]</scope>
    <source>
        <strain evidence="9 10">M1</strain>
    </source>
</reference>
<dbReference type="PANTHER" id="PTHR35795:SF1">
    <property type="entry name" value="BIS(5'-NUCLEOSYL)-TETRAPHOSPHATASE, SYMMETRICAL"/>
    <property type="match status" value="1"/>
</dbReference>
<dbReference type="CDD" id="cd00077">
    <property type="entry name" value="HDc"/>
    <property type="match status" value="1"/>
</dbReference>
<keyword evidence="11" id="KW-1185">Reference proteome</keyword>
<evidence type="ECO:0000256" key="4">
    <source>
        <dbReference type="ARBA" id="ARBA00022801"/>
    </source>
</evidence>
<evidence type="ECO:0000313" key="10">
    <source>
        <dbReference type="Proteomes" id="UP000326779"/>
    </source>
</evidence>